<comment type="caution">
    <text evidence="2">The sequence shown here is derived from an EMBL/GenBank/DDBJ whole genome shotgun (WGS) entry which is preliminary data.</text>
</comment>
<dbReference type="Proteomes" id="UP000433876">
    <property type="component" value="Unassembled WGS sequence"/>
</dbReference>
<evidence type="ECO:0000313" key="2">
    <source>
        <dbReference type="EMBL" id="KAA8630061.1"/>
    </source>
</evidence>
<dbReference type="AlphaFoldDB" id="A0A8S8ZN02"/>
<name>A0A8S8ZN02_SORMA</name>
<evidence type="ECO:0000313" key="3">
    <source>
        <dbReference type="Proteomes" id="UP000433876"/>
    </source>
</evidence>
<accession>A0A8S8ZN02</accession>
<dbReference type="EMBL" id="NMPR01000115">
    <property type="protein sequence ID" value="KAA8630061.1"/>
    <property type="molecule type" value="Genomic_DNA"/>
</dbReference>
<reference evidence="2 3" key="1">
    <citation type="submission" date="2017-07" db="EMBL/GenBank/DDBJ databases">
        <title>Genome sequence of the Sordaria macrospora wild type strain R19027.</title>
        <authorList>
            <person name="Nowrousian M."/>
            <person name="Teichert I."/>
            <person name="Kueck U."/>
        </authorList>
    </citation>
    <scope>NUCLEOTIDE SEQUENCE [LARGE SCALE GENOMIC DNA]</scope>
    <source>
        <strain evidence="2 3">R19027</strain>
        <tissue evidence="2">Mycelium</tissue>
    </source>
</reference>
<feature type="compositionally biased region" description="Basic and acidic residues" evidence="1">
    <location>
        <begin position="44"/>
        <end position="59"/>
    </location>
</feature>
<protein>
    <submittedName>
        <fullName evidence="2">Uncharacterized protein</fullName>
    </submittedName>
</protein>
<dbReference type="VEuPathDB" id="FungiDB:SMAC_04555"/>
<gene>
    <name evidence="2" type="ORF">SMACR_04555</name>
</gene>
<feature type="region of interest" description="Disordered" evidence="1">
    <location>
        <begin position="33"/>
        <end position="68"/>
    </location>
</feature>
<organism evidence="2 3">
    <name type="scientific">Sordaria macrospora</name>
    <dbReference type="NCBI Taxonomy" id="5147"/>
    <lineage>
        <taxon>Eukaryota</taxon>
        <taxon>Fungi</taxon>
        <taxon>Dikarya</taxon>
        <taxon>Ascomycota</taxon>
        <taxon>Pezizomycotina</taxon>
        <taxon>Sordariomycetes</taxon>
        <taxon>Sordariomycetidae</taxon>
        <taxon>Sordariales</taxon>
        <taxon>Sordariaceae</taxon>
        <taxon>Sordaria</taxon>
    </lineage>
</organism>
<feature type="compositionally biased region" description="Acidic residues" evidence="1">
    <location>
        <begin position="33"/>
        <end position="43"/>
    </location>
</feature>
<proteinExistence type="predicted"/>
<sequence length="68" mass="7445">MAKPPVAVVTISRSNSNKTLFDDDIEAGRDCCDEDGSDMESDDDRSTGEKFLKRVHAEGEAQVPIDTE</sequence>
<evidence type="ECO:0000256" key="1">
    <source>
        <dbReference type="SAM" id="MobiDB-lite"/>
    </source>
</evidence>